<dbReference type="Gene3D" id="2.60.40.1930">
    <property type="match status" value="1"/>
</dbReference>
<keyword evidence="2" id="KW-1185">Reference proteome</keyword>
<name>A0A0C3M7Z9_9PORP</name>
<dbReference type="RefSeq" id="WP_041505591.1">
    <property type="nucleotide sequence ID" value="NZ_JPIU01000051.1"/>
</dbReference>
<gene>
    <name evidence="1" type="ORF">BA92_14530</name>
</gene>
<dbReference type="Proteomes" id="UP000031980">
    <property type="component" value="Unassembled WGS sequence"/>
</dbReference>
<evidence type="ECO:0000313" key="1">
    <source>
        <dbReference type="EMBL" id="KIO42578.1"/>
    </source>
</evidence>
<organism evidence="1 2">
    <name type="scientific">Sanguibacteroides justesenii</name>
    <dbReference type="NCBI Taxonomy" id="1547597"/>
    <lineage>
        <taxon>Bacteria</taxon>
        <taxon>Pseudomonadati</taxon>
        <taxon>Bacteroidota</taxon>
        <taxon>Bacteroidia</taxon>
        <taxon>Bacteroidales</taxon>
        <taxon>Porphyromonadaceae</taxon>
        <taxon>Sanguibacteroides</taxon>
    </lineage>
</organism>
<evidence type="ECO:0008006" key="3">
    <source>
        <dbReference type="Google" id="ProtNLM"/>
    </source>
</evidence>
<proteinExistence type="predicted"/>
<protein>
    <recommendedName>
        <fullName evidence="3">Macroglobulin domain-containing protein</fullName>
    </recommendedName>
</protein>
<comment type="caution">
    <text evidence="1">The sequence shown here is derived from an EMBL/GenBank/DDBJ whole genome shotgun (WGS) entry which is preliminary data.</text>
</comment>
<accession>A0A0C3M7Z9</accession>
<sequence>MKRISLLFSIIVSLYAFQEHPPFEEEISDRFYNLFQKYPKEKLYLHTDKDIYIAGDTVWFRSYMVNAFTNIPILLSRLIYVELSDKRDSVIQRLKFREWDSTFYGNINLPEDIKQGDYCIRAFTYWMQNEGTDYFFKKNIRVVNPHEARINTEVKYIRQENGRLTAEIRLSNAMNIVHNKQMFIYQVNKQNQTGKIRSARTDDNGILRIQLQPDDRIIYLSTKDDSSIECDRYLYIPKEVTDFDVQFFPEGGNLLSNNYQRVAFKAIDSNGLSTEIEGTVYLDSMPTVLIKSEHKGMGSFKLPAYTNKHYYAEITNKDGITKRFALPPVVSEGIGIQLASKDSCIYYTIITANNSRFPDGLSLLIQCRGQLLNLIPINARHKKGKITISSLPEGIIQAVLVDSSFKVYSERLFFIRPGKQTNVDIRTDKETFGPREKINLRLLLDSNASRGSFSMAVVKDSGLDTTSYNDNIHSNLLMTSDLKGYIEEPGYYFSDTTEEINRHLDLVMLTHGWTRFNVADLEKNQSPRMNFYLELGQAITGKVKNVWGKASEKANLLFISDKGSITMTTTDSTGYFSNNQLFFTDGTNFVVRATNQKGKKRVEIHFDKDSFLTVSNFFPYNEKIMREAEEFYDKFNQNYYYENGEKVYLLNEVKVNRKAPLKKYSKYDSWADDLYRLDSARIANDPEENIVKLIARKIPGLMVYNEQVCAIGPFPPRTIPVALNGFMERSYTFINMIPKRYFLGVTLLTGSIAKNSFGEDSVLLITTQPDYHFEKPSNQININRIRPMGIRIPDEFYVPKYEIDSIRNAPEKDKRVTLFWDPVITLDPGKTTALSCYTNDKPGTYSIIVEGITSDGKTVRKTKKIKLK</sequence>
<reference evidence="1 2" key="1">
    <citation type="submission" date="2014-07" db="EMBL/GenBank/DDBJ databases">
        <title>Porphyromonadaceae bacterium OUH 308042 = ATCC BAA-2681 = DSM 28342 draft genome.</title>
        <authorList>
            <person name="Sydenham T.V."/>
            <person name="Hasman H."/>
            <person name="Justensen U.S."/>
        </authorList>
    </citation>
    <scope>NUCLEOTIDE SEQUENCE [LARGE SCALE GENOMIC DNA]</scope>
    <source>
        <strain evidence="1 2">OUH 308042</strain>
    </source>
</reference>
<dbReference type="EMBL" id="JPIU01000051">
    <property type="protein sequence ID" value="KIO42578.1"/>
    <property type="molecule type" value="Genomic_DNA"/>
</dbReference>
<evidence type="ECO:0000313" key="2">
    <source>
        <dbReference type="Proteomes" id="UP000031980"/>
    </source>
</evidence>
<dbReference type="AlphaFoldDB" id="A0A0C3M7Z9"/>